<gene>
    <name evidence="2" type="ORF">M3N64_01725</name>
</gene>
<evidence type="ECO:0000259" key="1">
    <source>
        <dbReference type="PROSITE" id="PS51186"/>
    </source>
</evidence>
<evidence type="ECO:0000313" key="3">
    <source>
        <dbReference type="Proteomes" id="UP001203004"/>
    </source>
</evidence>
<dbReference type="Proteomes" id="UP001203004">
    <property type="component" value="Unassembled WGS sequence"/>
</dbReference>
<dbReference type="SUPFAM" id="SSF55729">
    <property type="entry name" value="Acyl-CoA N-acyltransferases (Nat)"/>
    <property type="match status" value="1"/>
</dbReference>
<dbReference type="EMBL" id="JAMAST010000001">
    <property type="protein sequence ID" value="MCL1630673.1"/>
    <property type="molecule type" value="Genomic_DNA"/>
</dbReference>
<sequence length="153" mass="17536">MSILIASLPENEFAPYLAHSAQTYAEEKQRSGAWPTDQALINAQTEIGRLLPQGYRTPNHQFLSLVESGKEVGIIWLHISPARREAFIYDFEIFEPYRNQGLGQQSMQTLFAYCRTLGLMKISLHVFAHNTRAYHIYQKLGYLATDINMSKQL</sequence>
<name>A0ABT0M7V0_9BACL</name>
<dbReference type="Gene3D" id="3.40.630.30">
    <property type="match status" value="1"/>
</dbReference>
<organism evidence="2 3">
    <name type="scientific">Sporolactobacillus mangiferae</name>
    <dbReference type="NCBI Taxonomy" id="2940498"/>
    <lineage>
        <taxon>Bacteria</taxon>
        <taxon>Bacillati</taxon>
        <taxon>Bacillota</taxon>
        <taxon>Bacilli</taxon>
        <taxon>Bacillales</taxon>
        <taxon>Sporolactobacillaceae</taxon>
        <taxon>Sporolactobacillus</taxon>
    </lineage>
</organism>
<accession>A0ABT0M7V0</accession>
<dbReference type="Pfam" id="PF00583">
    <property type="entry name" value="Acetyltransf_1"/>
    <property type="match status" value="1"/>
</dbReference>
<dbReference type="InterPro" id="IPR016181">
    <property type="entry name" value="Acyl_CoA_acyltransferase"/>
</dbReference>
<evidence type="ECO:0000313" key="2">
    <source>
        <dbReference type="EMBL" id="MCL1630673.1"/>
    </source>
</evidence>
<proteinExistence type="predicted"/>
<protein>
    <submittedName>
        <fullName evidence="2">GNAT family N-acetyltransferase</fullName>
    </submittedName>
</protein>
<dbReference type="InterPro" id="IPR000182">
    <property type="entry name" value="GNAT_dom"/>
</dbReference>
<reference evidence="2 3" key="1">
    <citation type="submission" date="2022-05" db="EMBL/GenBank/DDBJ databases">
        <title>Sporolactobacillus sp nov CPB3-1, isolated from tree bark (Mangifera indica L.).</title>
        <authorList>
            <person name="Phuengjayaem S."/>
            <person name="Tanasupawat S."/>
        </authorList>
    </citation>
    <scope>NUCLEOTIDE SEQUENCE [LARGE SCALE GENOMIC DNA]</scope>
    <source>
        <strain evidence="2 3">CPB3-1</strain>
    </source>
</reference>
<dbReference type="CDD" id="cd04301">
    <property type="entry name" value="NAT_SF"/>
    <property type="match status" value="1"/>
</dbReference>
<dbReference type="InterPro" id="IPR052829">
    <property type="entry name" value="N-acetyltransferase_domain"/>
</dbReference>
<keyword evidence="3" id="KW-1185">Reference proteome</keyword>
<dbReference type="PROSITE" id="PS51186">
    <property type="entry name" value="GNAT"/>
    <property type="match status" value="1"/>
</dbReference>
<dbReference type="PANTHER" id="PTHR43259:SF1">
    <property type="entry name" value="N-ACETYLTRANSFERASE DOMAIN-CONTAINING PROTEIN"/>
    <property type="match status" value="1"/>
</dbReference>
<feature type="domain" description="N-acetyltransferase" evidence="1">
    <location>
        <begin position="3"/>
        <end position="153"/>
    </location>
</feature>
<dbReference type="PANTHER" id="PTHR43259">
    <property type="entry name" value="SPT10P"/>
    <property type="match status" value="1"/>
</dbReference>
<comment type="caution">
    <text evidence="2">The sequence shown here is derived from an EMBL/GenBank/DDBJ whole genome shotgun (WGS) entry which is preliminary data.</text>
</comment>
<dbReference type="RefSeq" id="WP_249096384.1">
    <property type="nucleotide sequence ID" value="NZ_JAMAST010000001.1"/>
</dbReference>